<reference evidence="1 2" key="1">
    <citation type="submission" date="2020-08" db="EMBL/GenBank/DDBJ databases">
        <title>Complete genome sequence of Entomobacter blattae G55GP.</title>
        <authorList>
            <person name="Poehlein A."/>
            <person name="Guzman J."/>
            <person name="Daniel R."/>
            <person name="Vilcinskas A."/>
        </authorList>
    </citation>
    <scope>NUCLEOTIDE SEQUENCE [LARGE SCALE GENOMIC DNA]</scope>
    <source>
        <strain evidence="1 2">G55GP</strain>
    </source>
</reference>
<accession>A0A7H1NS66</accession>
<gene>
    <name evidence="1" type="ORF">JGUZn3_14010</name>
</gene>
<name>A0A7H1NS66_9PROT</name>
<keyword evidence="2" id="KW-1185">Reference proteome</keyword>
<evidence type="ECO:0000313" key="2">
    <source>
        <dbReference type="Proteomes" id="UP000516349"/>
    </source>
</evidence>
<protein>
    <submittedName>
        <fullName evidence="1">Uncharacterized protein</fullName>
    </submittedName>
</protein>
<dbReference type="AlphaFoldDB" id="A0A7H1NS66"/>
<dbReference type="KEGG" id="ebla:JGUZn3_14010"/>
<dbReference type="EMBL" id="CP060244">
    <property type="protein sequence ID" value="QNT78626.1"/>
    <property type="molecule type" value="Genomic_DNA"/>
</dbReference>
<dbReference type="Proteomes" id="UP000516349">
    <property type="component" value="Chromosome"/>
</dbReference>
<sequence>MDPSIWGINFLPEDKLNENSLYSTSLNNKNARYNRAFPFLTYP</sequence>
<proteinExistence type="predicted"/>
<evidence type="ECO:0000313" key="1">
    <source>
        <dbReference type="EMBL" id="QNT78626.1"/>
    </source>
</evidence>
<organism evidence="1 2">
    <name type="scientific">Entomobacter blattae</name>
    <dbReference type="NCBI Taxonomy" id="2762277"/>
    <lineage>
        <taxon>Bacteria</taxon>
        <taxon>Pseudomonadati</taxon>
        <taxon>Pseudomonadota</taxon>
        <taxon>Alphaproteobacteria</taxon>
        <taxon>Acetobacterales</taxon>
        <taxon>Acetobacteraceae</taxon>
        <taxon>Entomobacter</taxon>
    </lineage>
</organism>